<dbReference type="SMART" id="SM00748">
    <property type="entry name" value="HEPN"/>
    <property type="match status" value="1"/>
</dbReference>
<protein>
    <submittedName>
        <fullName evidence="2">HEPN domain protein</fullName>
    </submittedName>
</protein>
<evidence type="ECO:0000313" key="2">
    <source>
        <dbReference type="EMBL" id="AEM38451.1"/>
    </source>
</evidence>
<proteinExistence type="predicted"/>
<evidence type="ECO:0000313" key="3">
    <source>
        <dbReference type="Proteomes" id="UP000001037"/>
    </source>
</evidence>
<evidence type="ECO:0000259" key="1">
    <source>
        <dbReference type="PROSITE" id="PS50910"/>
    </source>
</evidence>
<dbReference type="OrthoDB" id="359241at2157"/>
<dbReference type="STRING" id="694429.Pyrfu_0581"/>
<accession>G0EH01</accession>
<dbReference type="PROSITE" id="PS50910">
    <property type="entry name" value="HEPN"/>
    <property type="match status" value="1"/>
</dbReference>
<dbReference type="RefSeq" id="WP_014026128.1">
    <property type="nucleotide sequence ID" value="NC_015931.1"/>
</dbReference>
<dbReference type="KEGG" id="pfm:Pyrfu_0581"/>
<dbReference type="InterPro" id="IPR007842">
    <property type="entry name" value="HEPN_dom"/>
</dbReference>
<keyword evidence="3" id="KW-1185">Reference proteome</keyword>
<dbReference type="SUPFAM" id="SSF81593">
    <property type="entry name" value="Nucleotidyltransferase substrate binding subunit/domain"/>
    <property type="match status" value="1"/>
</dbReference>
<dbReference type="AlphaFoldDB" id="G0EH01"/>
<dbReference type="Gene3D" id="1.20.120.330">
    <property type="entry name" value="Nucleotidyltransferases domain 2"/>
    <property type="match status" value="1"/>
</dbReference>
<dbReference type="Pfam" id="PF05168">
    <property type="entry name" value="HEPN"/>
    <property type="match status" value="1"/>
</dbReference>
<name>G0EH01_PYRF1</name>
<sequence>MRPEAEEWLRAAEDDLLDAKVLLGAGRYAAAAFHAHQAAEKALKAAIIALRGELPPKTHNLVRLASILGVDDEDIMDALRMLNPHYRVARYPDAANGVPMEVYSARISSQLVNLAERVVKWVKKLLASKT</sequence>
<dbReference type="eggNOG" id="arCOG01191">
    <property type="taxonomic scope" value="Archaea"/>
</dbReference>
<dbReference type="InParanoid" id="G0EH01"/>
<dbReference type="HOGENOM" id="CLU_123170_2_2_2"/>
<feature type="domain" description="HEPN" evidence="1">
    <location>
        <begin position="9"/>
        <end position="118"/>
    </location>
</feature>
<reference evidence="2 3" key="1">
    <citation type="journal article" date="2011" name="Stand. Genomic Sci.">
        <title>Complete genome sequence of the hyperthermophilic chemolithoautotroph Pyrolobus fumarii type strain (1A).</title>
        <authorList>
            <person name="Anderson I."/>
            <person name="Goker M."/>
            <person name="Nolan M."/>
            <person name="Lucas S."/>
            <person name="Hammon N."/>
            <person name="Deshpande S."/>
            <person name="Cheng J.F."/>
            <person name="Tapia R."/>
            <person name="Han C."/>
            <person name="Goodwin L."/>
            <person name="Pitluck S."/>
            <person name="Huntemann M."/>
            <person name="Liolios K."/>
            <person name="Ivanova N."/>
            <person name="Pagani I."/>
            <person name="Mavromatis K."/>
            <person name="Ovchinikova G."/>
            <person name="Pati A."/>
            <person name="Chen A."/>
            <person name="Palaniappan K."/>
            <person name="Land M."/>
            <person name="Hauser L."/>
            <person name="Brambilla E.M."/>
            <person name="Huber H."/>
            <person name="Yasawong M."/>
            <person name="Rohde M."/>
            <person name="Spring S."/>
            <person name="Abt B."/>
            <person name="Sikorski J."/>
            <person name="Wirth R."/>
            <person name="Detter J.C."/>
            <person name="Woyke T."/>
            <person name="Bristow J."/>
            <person name="Eisen J.A."/>
            <person name="Markowitz V."/>
            <person name="Hugenholtz P."/>
            <person name="Kyrpides N.C."/>
            <person name="Klenk H.P."/>
            <person name="Lapidus A."/>
        </authorList>
    </citation>
    <scope>NUCLEOTIDE SEQUENCE [LARGE SCALE GENOMIC DNA]</scope>
    <source>
        <strain evidence="3">DSM 11204 / 1A</strain>
    </source>
</reference>
<organism evidence="2 3">
    <name type="scientific">Pyrolobus fumarii (strain DSM 11204 / 1A)</name>
    <dbReference type="NCBI Taxonomy" id="694429"/>
    <lineage>
        <taxon>Archaea</taxon>
        <taxon>Thermoproteota</taxon>
        <taxon>Thermoprotei</taxon>
        <taxon>Desulfurococcales</taxon>
        <taxon>Pyrodictiaceae</taxon>
        <taxon>Pyrolobus</taxon>
    </lineage>
</organism>
<dbReference type="GeneID" id="11139043"/>
<gene>
    <name evidence="2" type="ordered locus">Pyrfu_0581</name>
</gene>
<dbReference type="EMBL" id="CP002838">
    <property type="protein sequence ID" value="AEM38451.1"/>
    <property type="molecule type" value="Genomic_DNA"/>
</dbReference>
<dbReference type="Proteomes" id="UP000001037">
    <property type="component" value="Chromosome"/>
</dbReference>